<feature type="region of interest" description="Disordered" evidence="1">
    <location>
        <begin position="293"/>
        <end position="322"/>
    </location>
</feature>
<feature type="non-terminal residue" evidence="2">
    <location>
        <position position="1"/>
    </location>
</feature>
<feature type="region of interest" description="Disordered" evidence="1">
    <location>
        <begin position="39"/>
        <end position="86"/>
    </location>
</feature>
<feature type="compositionally biased region" description="Low complexity" evidence="1">
    <location>
        <begin position="215"/>
        <end position="238"/>
    </location>
</feature>
<feature type="compositionally biased region" description="Low complexity" evidence="1">
    <location>
        <begin position="67"/>
        <end position="86"/>
    </location>
</feature>
<organism evidence="2 3">
    <name type="scientific">Mycena albidolilacea</name>
    <dbReference type="NCBI Taxonomy" id="1033008"/>
    <lineage>
        <taxon>Eukaryota</taxon>
        <taxon>Fungi</taxon>
        <taxon>Dikarya</taxon>
        <taxon>Basidiomycota</taxon>
        <taxon>Agaricomycotina</taxon>
        <taxon>Agaricomycetes</taxon>
        <taxon>Agaricomycetidae</taxon>
        <taxon>Agaricales</taxon>
        <taxon>Marasmiineae</taxon>
        <taxon>Mycenaceae</taxon>
        <taxon>Mycena</taxon>
    </lineage>
</organism>
<proteinExistence type="predicted"/>
<dbReference type="Proteomes" id="UP001218218">
    <property type="component" value="Unassembled WGS sequence"/>
</dbReference>
<dbReference type="EMBL" id="JARIHO010000007">
    <property type="protein sequence ID" value="KAJ7358355.1"/>
    <property type="molecule type" value="Genomic_DNA"/>
</dbReference>
<evidence type="ECO:0000256" key="1">
    <source>
        <dbReference type="SAM" id="MobiDB-lite"/>
    </source>
</evidence>
<name>A0AAD7AHD5_9AGAR</name>
<feature type="region of interest" description="Disordered" evidence="1">
    <location>
        <begin position="110"/>
        <end position="267"/>
    </location>
</feature>
<feature type="compositionally biased region" description="Low complexity" evidence="1">
    <location>
        <begin position="110"/>
        <end position="146"/>
    </location>
</feature>
<evidence type="ECO:0000313" key="2">
    <source>
        <dbReference type="EMBL" id="KAJ7358355.1"/>
    </source>
</evidence>
<protein>
    <submittedName>
        <fullName evidence="2">Uncharacterized protein</fullName>
    </submittedName>
</protein>
<comment type="caution">
    <text evidence="2">The sequence shown here is derived from an EMBL/GenBank/DDBJ whole genome shotgun (WGS) entry which is preliminary data.</text>
</comment>
<feature type="compositionally biased region" description="Polar residues" evidence="1">
    <location>
        <begin position="16"/>
        <end position="25"/>
    </location>
</feature>
<reference evidence="2" key="1">
    <citation type="submission" date="2023-03" db="EMBL/GenBank/DDBJ databases">
        <title>Massive genome expansion in bonnet fungi (Mycena s.s.) driven by repeated elements and novel gene families across ecological guilds.</title>
        <authorList>
            <consortium name="Lawrence Berkeley National Laboratory"/>
            <person name="Harder C.B."/>
            <person name="Miyauchi S."/>
            <person name="Viragh M."/>
            <person name="Kuo A."/>
            <person name="Thoen E."/>
            <person name="Andreopoulos B."/>
            <person name="Lu D."/>
            <person name="Skrede I."/>
            <person name="Drula E."/>
            <person name="Henrissat B."/>
            <person name="Morin E."/>
            <person name="Kohler A."/>
            <person name="Barry K."/>
            <person name="LaButti K."/>
            <person name="Morin E."/>
            <person name="Salamov A."/>
            <person name="Lipzen A."/>
            <person name="Mereny Z."/>
            <person name="Hegedus B."/>
            <person name="Baldrian P."/>
            <person name="Stursova M."/>
            <person name="Weitz H."/>
            <person name="Taylor A."/>
            <person name="Grigoriev I.V."/>
            <person name="Nagy L.G."/>
            <person name="Martin F."/>
            <person name="Kauserud H."/>
        </authorList>
    </citation>
    <scope>NUCLEOTIDE SEQUENCE</scope>
    <source>
        <strain evidence="2">CBHHK002</strain>
    </source>
</reference>
<feature type="compositionally biased region" description="Basic and acidic residues" evidence="1">
    <location>
        <begin position="373"/>
        <end position="382"/>
    </location>
</feature>
<feature type="region of interest" description="Disordered" evidence="1">
    <location>
        <begin position="1"/>
        <end position="25"/>
    </location>
</feature>
<accession>A0AAD7AHD5</accession>
<feature type="compositionally biased region" description="Basic residues" evidence="1">
    <location>
        <begin position="311"/>
        <end position="322"/>
    </location>
</feature>
<feature type="region of interest" description="Disordered" evidence="1">
    <location>
        <begin position="344"/>
        <end position="403"/>
    </location>
</feature>
<gene>
    <name evidence="2" type="ORF">DFH08DRAFT_848307</name>
</gene>
<feature type="compositionally biased region" description="Polar residues" evidence="1">
    <location>
        <begin position="175"/>
        <end position="185"/>
    </location>
</feature>
<dbReference type="AlphaFoldDB" id="A0AAD7AHD5"/>
<feature type="compositionally biased region" description="Low complexity" evidence="1">
    <location>
        <begin position="192"/>
        <end position="205"/>
    </location>
</feature>
<sequence length="403" mass="41173">MATIHASPPNMVPTIPSGTLPQTPSSEWAENMADLLGSHVTRTPVGTPGPDIPGGFPAHLEPDADAVDAPSSADASPKPAQDDGGLLATAQATLAAATAYLPPGLAEYLPASSDSSSKPATSASESSLPQLPPSSTSVATSSVSTPGRQDGVDVGHGAGVPYTESAPEPYRAASSEPTNVHSTTAHNDRLDSAASAAPSTSLSTTVHTGHASSLSGVAPTSVSVSSPASTSTPRPTSGLIPSHPGVASLSPAHLGPRPVPPRRCGDAPAYGVASPTLAHVHALPTHIVHRLGAHPTPHAVPQAATAGTPAARRRRGSPRRGRCLRLRRGRRRLRTWAARCRRATSPPLPVTTAPTILASRGQPRPAKPVRGRRGCEQGRGEAQEEQETQTHPTAEGEDARRVG</sequence>
<keyword evidence="3" id="KW-1185">Reference proteome</keyword>
<evidence type="ECO:0000313" key="3">
    <source>
        <dbReference type="Proteomes" id="UP001218218"/>
    </source>
</evidence>